<reference evidence="3 4" key="1">
    <citation type="journal article" date="2019" name="Int. J. Syst. Evol. Microbiol.">
        <title>The Global Catalogue of Microorganisms (GCM) 10K type strain sequencing project: providing services to taxonomists for standard genome sequencing and annotation.</title>
        <authorList>
            <consortium name="The Broad Institute Genomics Platform"/>
            <consortium name="The Broad Institute Genome Sequencing Center for Infectious Disease"/>
            <person name="Wu L."/>
            <person name="Ma J."/>
        </authorList>
    </citation>
    <scope>NUCLEOTIDE SEQUENCE [LARGE SCALE GENOMIC DNA]</scope>
    <source>
        <strain evidence="3 4">JCM 14559</strain>
    </source>
</reference>
<feature type="region of interest" description="Disordered" evidence="1">
    <location>
        <begin position="1"/>
        <end position="51"/>
    </location>
</feature>
<dbReference type="EMBL" id="BAAANS010000029">
    <property type="protein sequence ID" value="GAA2105662.1"/>
    <property type="molecule type" value="Genomic_DNA"/>
</dbReference>
<evidence type="ECO:0000259" key="2">
    <source>
        <dbReference type="Pfam" id="PF04149"/>
    </source>
</evidence>
<feature type="domain" description="DUF397" evidence="2">
    <location>
        <begin position="11"/>
        <end position="62"/>
    </location>
</feature>
<sequence length="69" mass="7154">MSNALDPGASAWRKSSYSGGDGGNCVEVNDSNPGAVRDSKDPEGPHLAFSPRTWQAFVTEVKAGTFPGA</sequence>
<organism evidence="3 4">
    <name type="scientific">Kitasatospora saccharophila</name>
    <dbReference type="NCBI Taxonomy" id="407973"/>
    <lineage>
        <taxon>Bacteria</taxon>
        <taxon>Bacillati</taxon>
        <taxon>Actinomycetota</taxon>
        <taxon>Actinomycetes</taxon>
        <taxon>Kitasatosporales</taxon>
        <taxon>Streptomycetaceae</taxon>
        <taxon>Kitasatospora</taxon>
    </lineage>
</organism>
<accession>A0ABN2X730</accession>
<comment type="caution">
    <text evidence="3">The sequence shown here is derived from an EMBL/GenBank/DDBJ whole genome shotgun (WGS) entry which is preliminary data.</text>
</comment>
<evidence type="ECO:0000313" key="4">
    <source>
        <dbReference type="Proteomes" id="UP001500897"/>
    </source>
</evidence>
<dbReference type="InterPro" id="IPR007278">
    <property type="entry name" value="DUF397"/>
</dbReference>
<dbReference type="Pfam" id="PF04149">
    <property type="entry name" value="DUF397"/>
    <property type="match status" value="1"/>
</dbReference>
<proteinExistence type="predicted"/>
<evidence type="ECO:0000313" key="3">
    <source>
        <dbReference type="EMBL" id="GAA2105662.1"/>
    </source>
</evidence>
<name>A0ABN2X730_9ACTN</name>
<dbReference type="RefSeq" id="WP_344554065.1">
    <property type="nucleotide sequence ID" value="NZ_BAAANS010000029.1"/>
</dbReference>
<protein>
    <recommendedName>
        <fullName evidence="2">DUF397 domain-containing protein</fullName>
    </recommendedName>
</protein>
<evidence type="ECO:0000256" key="1">
    <source>
        <dbReference type="SAM" id="MobiDB-lite"/>
    </source>
</evidence>
<gene>
    <name evidence="3" type="ORF">GCM10009759_42960</name>
</gene>
<keyword evidence="4" id="KW-1185">Reference proteome</keyword>
<dbReference type="Proteomes" id="UP001500897">
    <property type="component" value="Unassembled WGS sequence"/>
</dbReference>